<organism evidence="2 3">
    <name type="scientific">Mugilogobius chulae</name>
    <name type="common">yellowstripe goby</name>
    <dbReference type="NCBI Taxonomy" id="88201"/>
    <lineage>
        <taxon>Eukaryota</taxon>
        <taxon>Metazoa</taxon>
        <taxon>Chordata</taxon>
        <taxon>Craniata</taxon>
        <taxon>Vertebrata</taxon>
        <taxon>Euteleostomi</taxon>
        <taxon>Actinopterygii</taxon>
        <taxon>Neopterygii</taxon>
        <taxon>Teleostei</taxon>
        <taxon>Neoteleostei</taxon>
        <taxon>Acanthomorphata</taxon>
        <taxon>Gobiaria</taxon>
        <taxon>Gobiiformes</taxon>
        <taxon>Gobioidei</taxon>
        <taxon>Gobiidae</taxon>
        <taxon>Gobionellinae</taxon>
        <taxon>Mugilogobius</taxon>
    </lineage>
</organism>
<dbReference type="AlphaFoldDB" id="A0AAW0NER0"/>
<comment type="caution">
    <text evidence="2">The sequence shown here is derived from an EMBL/GenBank/DDBJ whole genome shotgun (WGS) entry which is preliminary data.</text>
</comment>
<proteinExistence type="predicted"/>
<evidence type="ECO:0000313" key="2">
    <source>
        <dbReference type="EMBL" id="KAK7891458.1"/>
    </source>
</evidence>
<keyword evidence="1" id="KW-1133">Transmembrane helix</keyword>
<sequence length="117" mass="13166">MCPRPLVHRAHGDKPPEGGFLEHIRTSPGFRELYSTQGRLAAVGAMLFKSTAVCLLALAMFSSFCDAQLRPSNPQWPSDVQQSRQTFEKPLDWKYPEDPHLETLPQPATLRSDSLFL</sequence>
<name>A0AAW0NER0_9GOBI</name>
<keyword evidence="1" id="KW-0812">Transmembrane</keyword>
<dbReference type="EMBL" id="JBBPFD010000017">
    <property type="protein sequence ID" value="KAK7891458.1"/>
    <property type="molecule type" value="Genomic_DNA"/>
</dbReference>
<gene>
    <name evidence="2" type="ORF">WMY93_023421</name>
</gene>
<dbReference type="Proteomes" id="UP001460270">
    <property type="component" value="Unassembled WGS sequence"/>
</dbReference>
<feature type="transmembrane region" description="Helical" evidence="1">
    <location>
        <begin position="40"/>
        <end position="64"/>
    </location>
</feature>
<accession>A0AAW0NER0</accession>
<reference evidence="3" key="1">
    <citation type="submission" date="2024-04" db="EMBL/GenBank/DDBJ databases">
        <title>Salinicola lusitanus LLJ914,a marine bacterium isolated from the Okinawa Trough.</title>
        <authorList>
            <person name="Li J."/>
        </authorList>
    </citation>
    <scope>NUCLEOTIDE SEQUENCE [LARGE SCALE GENOMIC DNA]</scope>
</reference>
<evidence type="ECO:0000256" key="1">
    <source>
        <dbReference type="SAM" id="Phobius"/>
    </source>
</evidence>
<evidence type="ECO:0000313" key="3">
    <source>
        <dbReference type="Proteomes" id="UP001460270"/>
    </source>
</evidence>
<keyword evidence="1" id="KW-0472">Membrane</keyword>
<protein>
    <submittedName>
        <fullName evidence="2">Uncharacterized protein</fullName>
    </submittedName>
</protein>
<keyword evidence="3" id="KW-1185">Reference proteome</keyword>